<evidence type="ECO:0000256" key="1">
    <source>
        <dbReference type="SAM" id="Phobius"/>
    </source>
</evidence>
<keyword evidence="1" id="KW-1133">Transmembrane helix</keyword>
<feature type="transmembrane region" description="Helical" evidence="1">
    <location>
        <begin position="20"/>
        <end position="47"/>
    </location>
</feature>
<reference evidence="2" key="1">
    <citation type="journal article" date="2021" name="PeerJ">
        <title>Extensive microbial diversity within the chicken gut microbiome revealed by metagenomics and culture.</title>
        <authorList>
            <person name="Gilroy R."/>
            <person name="Ravi A."/>
            <person name="Getino M."/>
            <person name="Pursley I."/>
            <person name="Horton D.L."/>
            <person name="Alikhan N.F."/>
            <person name="Baker D."/>
            <person name="Gharbi K."/>
            <person name="Hall N."/>
            <person name="Watson M."/>
            <person name="Adriaenssens E.M."/>
            <person name="Foster-Nyarko E."/>
            <person name="Jarju S."/>
            <person name="Secka A."/>
            <person name="Antonio M."/>
            <person name="Oren A."/>
            <person name="Chaudhuri R.R."/>
            <person name="La Ragione R."/>
            <person name="Hildebrand F."/>
            <person name="Pallen M.J."/>
        </authorList>
    </citation>
    <scope>NUCLEOTIDE SEQUENCE</scope>
    <source>
        <strain evidence="2">CHK188-11489</strain>
    </source>
</reference>
<gene>
    <name evidence="2" type="ORF">H9724_04410</name>
</gene>
<protein>
    <submittedName>
        <fullName evidence="2">Uncharacterized protein</fullName>
    </submittedName>
</protein>
<evidence type="ECO:0000313" key="3">
    <source>
        <dbReference type="Proteomes" id="UP000824105"/>
    </source>
</evidence>
<name>A0A9D2FK35_9FIRM</name>
<dbReference type="AlphaFoldDB" id="A0A9D2FK35"/>
<feature type="transmembrane region" description="Helical" evidence="1">
    <location>
        <begin position="232"/>
        <end position="253"/>
    </location>
</feature>
<organism evidence="2 3">
    <name type="scientific">Candidatus Gemmiger avistercoris</name>
    <dbReference type="NCBI Taxonomy" id="2838606"/>
    <lineage>
        <taxon>Bacteria</taxon>
        <taxon>Bacillati</taxon>
        <taxon>Bacillota</taxon>
        <taxon>Clostridia</taxon>
        <taxon>Eubacteriales</taxon>
        <taxon>Gemmiger</taxon>
    </lineage>
</organism>
<keyword evidence="1" id="KW-0812">Transmembrane</keyword>
<feature type="transmembrane region" description="Helical" evidence="1">
    <location>
        <begin position="202"/>
        <end position="226"/>
    </location>
</feature>
<proteinExistence type="predicted"/>
<dbReference type="EMBL" id="DXBF01000038">
    <property type="protein sequence ID" value="HIZ61996.1"/>
    <property type="molecule type" value="Genomic_DNA"/>
</dbReference>
<evidence type="ECO:0000313" key="2">
    <source>
        <dbReference type="EMBL" id="HIZ61996.1"/>
    </source>
</evidence>
<accession>A0A9D2FK35</accession>
<sequence length="259" mass="28034">MKIKRIWMSAQSARKSRYGLYMAGGVAGITALVLLLVAGGMALVLRLGLPRETALLALCLGVTALAVWLAVALGRRGVRDASVFFLTEGDRLFVLDARMLARPGRGLTGFAAGVLQTQALLRQIADDGRLPAAAGEILRVERIRENRTHRAVVCRVRRPGGAVVRRTCFLFDGIPDADLLLRELERRESWENSLEPPQDKDLLRLLLSALACAGFAAVCALSHPAVGRLPSGVYFPCLGAAFAAFCAAVYFAVRRHRGE</sequence>
<keyword evidence="1" id="KW-0472">Membrane</keyword>
<reference evidence="2" key="2">
    <citation type="submission" date="2021-04" db="EMBL/GenBank/DDBJ databases">
        <authorList>
            <person name="Gilroy R."/>
        </authorList>
    </citation>
    <scope>NUCLEOTIDE SEQUENCE</scope>
    <source>
        <strain evidence="2">CHK188-11489</strain>
    </source>
</reference>
<comment type="caution">
    <text evidence="2">The sequence shown here is derived from an EMBL/GenBank/DDBJ whole genome shotgun (WGS) entry which is preliminary data.</text>
</comment>
<feature type="transmembrane region" description="Helical" evidence="1">
    <location>
        <begin position="53"/>
        <end position="73"/>
    </location>
</feature>
<dbReference type="Proteomes" id="UP000824105">
    <property type="component" value="Unassembled WGS sequence"/>
</dbReference>